<protein>
    <recommendedName>
        <fullName evidence="5">DNA2/NAM7 helicase-like C-terminal domain-containing protein</fullName>
    </recommendedName>
</protein>
<dbReference type="SUPFAM" id="SSF52540">
    <property type="entry name" value="P-loop containing nucleoside triphosphate hydrolases"/>
    <property type="match status" value="1"/>
</dbReference>
<sequence length="110" mass="12694">MKSQGSEWRYVILSTVRSRPVSEIDNEPTKAWLTRHLGFVMDPNQVNVGLTRAQEGLCIIGNKNLLRCSALWKRLLRHYQEKNCVMDCAKDIQVQKPGAKTFKRFSKSRS</sequence>
<evidence type="ECO:0000259" key="5">
    <source>
        <dbReference type="Pfam" id="PF13087"/>
    </source>
</evidence>
<dbReference type="GO" id="GO:0043139">
    <property type="term" value="F:5'-3' DNA helicase activity"/>
    <property type="evidence" value="ECO:0007669"/>
    <property type="project" value="TreeGrafter"/>
</dbReference>
<keyword evidence="7" id="KW-1185">Reference proteome</keyword>
<keyword evidence="3" id="KW-0347">Helicase</keyword>
<dbReference type="Gene3D" id="3.40.50.300">
    <property type="entry name" value="P-loop containing nucleotide triphosphate hydrolases"/>
    <property type="match status" value="1"/>
</dbReference>
<keyword evidence="4" id="KW-0067">ATP-binding</keyword>
<accession>A0A9D3RMW8</accession>
<dbReference type="InterPro" id="IPR047187">
    <property type="entry name" value="SF1_C_Upf1"/>
</dbReference>
<proteinExistence type="predicted"/>
<dbReference type="CDD" id="cd18808">
    <property type="entry name" value="SF1_C_Upf1"/>
    <property type="match status" value="1"/>
</dbReference>
<evidence type="ECO:0000256" key="4">
    <source>
        <dbReference type="ARBA" id="ARBA00022840"/>
    </source>
</evidence>
<evidence type="ECO:0000256" key="3">
    <source>
        <dbReference type="ARBA" id="ARBA00022806"/>
    </source>
</evidence>
<evidence type="ECO:0000313" key="6">
    <source>
        <dbReference type="EMBL" id="KAG5836130.1"/>
    </source>
</evidence>
<dbReference type="EMBL" id="JAFIRN010000014">
    <property type="protein sequence ID" value="KAG5836130.1"/>
    <property type="molecule type" value="Genomic_DNA"/>
</dbReference>
<comment type="caution">
    <text evidence="6">The sequence shown here is derived from an EMBL/GenBank/DDBJ whole genome shotgun (WGS) entry which is preliminary data.</text>
</comment>
<reference evidence="6" key="1">
    <citation type="submission" date="2021-01" db="EMBL/GenBank/DDBJ databases">
        <title>A chromosome-scale assembly of European eel, Anguilla anguilla.</title>
        <authorList>
            <person name="Henkel C."/>
            <person name="Jong-Raadsen S.A."/>
            <person name="Dufour S."/>
            <person name="Weltzien F.-A."/>
            <person name="Palstra A.P."/>
            <person name="Pelster B."/>
            <person name="Spaink H.P."/>
            <person name="Van Den Thillart G.E."/>
            <person name="Jansen H."/>
            <person name="Zahm M."/>
            <person name="Klopp C."/>
            <person name="Cedric C."/>
            <person name="Louis A."/>
            <person name="Berthelot C."/>
            <person name="Parey E."/>
            <person name="Roest Crollius H."/>
            <person name="Montfort J."/>
            <person name="Robinson-Rechavi M."/>
            <person name="Bucao C."/>
            <person name="Bouchez O."/>
            <person name="Gislard M."/>
            <person name="Lluch J."/>
            <person name="Milhes M."/>
            <person name="Lampietro C."/>
            <person name="Lopez Roques C."/>
            <person name="Donnadieu C."/>
            <person name="Braasch I."/>
            <person name="Desvignes T."/>
            <person name="Postlethwait J."/>
            <person name="Bobe J."/>
            <person name="Guiguen Y."/>
            <person name="Dirks R."/>
        </authorList>
    </citation>
    <scope>NUCLEOTIDE SEQUENCE</scope>
    <source>
        <strain evidence="6">Tag_6206</strain>
        <tissue evidence="6">Liver</tissue>
    </source>
</reference>
<dbReference type="InterPro" id="IPR050534">
    <property type="entry name" value="Coronavir_polyprotein_1ab"/>
</dbReference>
<dbReference type="Pfam" id="PF13087">
    <property type="entry name" value="AAA_12"/>
    <property type="match status" value="1"/>
</dbReference>
<dbReference type="GO" id="GO:0016787">
    <property type="term" value="F:hydrolase activity"/>
    <property type="evidence" value="ECO:0007669"/>
    <property type="project" value="UniProtKB-KW"/>
</dbReference>
<organism evidence="6 7">
    <name type="scientific">Anguilla anguilla</name>
    <name type="common">European freshwater eel</name>
    <name type="synonym">Muraena anguilla</name>
    <dbReference type="NCBI Taxonomy" id="7936"/>
    <lineage>
        <taxon>Eukaryota</taxon>
        <taxon>Metazoa</taxon>
        <taxon>Chordata</taxon>
        <taxon>Craniata</taxon>
        <taxon>Vertebrata</taxon>
        <taxon>Euteleostomi</taxon>
        <taxon>Actinopterygii</taxon>
        <taxon>Neopterygii</taxon>
        <taxon>Teleostei</taxon>
        <taxon>Anguilliformes</taxon>
        <taxon>Anguillidae</taxon>
        <taxon>Anguilla</taxon>
    </lineage>
</organism>
<dbReference type="InterPro" id="IPR041679">
    <property type="entry name" value="DNA2/NAM7-like_C"/>
</dbReference>
<name>A0A9D3RMW8_ANGAN</name>
<keyword evidence="2" id="KW-0378">Hydrolase</keyword>
<dbReference type="PANTHER" id="PTHR43788">
    <property type="entry name" value="DNA2/NAM7 HELICASE FAMILY MEMBER"/>
    <property type="match status" value="1"/>
</dbReference>
<dbReference type="PANTHER" id="PTHR43788:SF10">
    <property type="entry name" value="HELICASE WITH ZINC FINGER 2, TRANSCRIPTIONAL COACTIVATOR"/>
    <property type="match status" value="1"/>
</dbReference>
<evidence type="ECO:0000313" key="7">
    <source>
        <dbReference type="Proteomes" id="UP001044222"/>
    </source>
</evidence>
<evidence type="ECO:0000256" key="1">
    <source>
        <dbReference type="ARBA" id="ARBA00022741"/>
    </source>
</evidence>
<keyword evidence="1" id="KW-0547">Nucleotide-binding</keyword>
<feature type="domain" description="DNA2/NAM7 helicase-like C-terminal" evidence="5">
    <location>
        <begin position="3"/>
        <end position="63"/>
    </location>
</feature>
<dbReference type="InterPro" id="IPR027417">
    <property type="entry name" value="P-loop_NTPase"/>
</dbReference>
<dbReference type="GO" id="GO:0005524">
    <property type="term" value="F:ATP binding"/>
    <property type="evidence" value="ECO:0007669"/>
    <property type="project" value="UniProtKB-KW"/>
</dbReference>
<gene>
    <name evidence="6" type="ORF">ANANG_G00251320</name>
</gene>
<dbReference type="Proteomes" id="UP001044222">
    <property type="component" value="Chromosome 14"/>
</dbReference>
<dbReference type="AlphaFoldDB" id="A0A9D3RMW8"/>
<evidence type="ECO:0000256" key="2">
    <source>
        <dbReference type="ARBA" id="ARBA00022801"/>
    </source>
</evidence>